<dbReference type="GO" id="GO:0004061">
    <property type="term" value="F:arylformamidase activity"/>
    <property type="evidence" value="ECO:0007669"/>
    <property type="project" value="UniProtKB-EC"/>
</dbReference>
<proteinExistence type="predicted"/>
<dbReference type="InterPro" id="IPR037175">
    <property type="entry name" value="KFase_sf"/>
</dbReference>
<reference evidence="13" key="1">
    <citation type="submission" date="2016-10" db="EMBL/GenBank/DDBJ databases">
        <title>Comparative genomics uncovers the prolific and rare metabolic potential of the cyanobacterial genus Moorea.</title>
        <authorList>
            <person name="Leao T."/>
            <person name="Castelao G."/>
            <person name="Korobeynikov A."/>
            <person name="Monroe E.A."/>
            <person name="Podell S."/>
            <person name="Glukhov E."/>
            <person name="Allen E."/>
            <person name="Gerwick W.H."/>
            <person name="Gerwick L."/>
        </authorList>
    </citation>
    <scope>NUCLEOTIDE SEQUENCE [LARGE SCALE GENOMIC DNA]</scope>
    <source>
        <strain evidence="13">PAL-8-15-08-1</strain>
    </source>
</reference>
<dbReference type="GO" id="GO:0019441">
    <property type="term" value="P:L-tryptophan catabolic process to kynurenine"/>
    <property type="evidence" value="ECO:0007669"/>
    <property type="project" value="InterPro"/>
</dbReference>
<evidence type="ECO:0000313" key="13">
    <source>
        <dbReference type="Proteomes" id="UP000177870"/>
    </source>
</evidence>
<keyword evidence="7" id="KW-0378">Hydrolase</keyword>
<dbReference type="STRING" id="1458985.BJP34_29260"/>
<sequence length="221" mass="24624">MAPLQNPPSKYIDISVPVSPYLPTWPGSPAIEFHRHLDLEHGDIATDTTLHFSVHTGTHVDAPMHFIPGGQSVEQLPLDVLIGEVYVVVVPDDVDVITAEVLKQLTLPANTQRLLLHTRNSRLWRSQVREFQSDFVALTADAAQWVVERGIRLIGVDYLSVQRFYDGPETHQILLKSEVVIIEGLNLTNISTGKYELLCLPIKLKGVEGAPARVVLRHLSH</sequence>
<dbReference type="KEGG" id="mpro:BJP34_29260"/>
<evidence type="ECO:0000256" key="9">
    <source>
        <dbReference type="ARBA" id="ARBA00023079"/>
    </source>
</evidence>
<dbReference type="RefSeq" id="WP_070395380.1">
    <property type="nucleotide sequence ID" value="NZ_CP017599.1"/>
</dbReference>
<dbReference type="PANTHER" id="PTHR31118:SF32">
    <property type="entry name" value="KYNURENINE FORMAMIDASE"/>
    <property type="match status" value="1"/>
</dbReference>
<evidence type="ECO:0000256" key="3">
    <source>
        <dbReference type="ARBA" id="ARBA00011738"/>
    </source>
</evidence>
<dbReference type="SUPFAM" id="SSF102198">
    <property type="entry name" value="Putative cyclase"/>
    <property type="match status" value="1"/>
</dbReference>
<dbReference type="EC" id="3.5.1.9" evidence="4"/>
<gene>
    <name evidence="12" type="ORF">BJP34_29260</name>
</gene>
<protein>
    <recommendedName>
        <fullName evidence="5">Kynurenine formamidase</fullName>
        <ecNumber evidence="4">3.5.1.9</ecNumber>
    </recommendedName>
</protein>
<dbReference type="PANTHER" id="PTHR31118">
    <property type="entry name" value="CYCLASE-LIKE PROTEIN 2"/>
    <property type="match status" value="1"/>
</dbReference>
<dbReference type="OrthoDB" id="9796085at2"/>
<organism evidence="12 13">
    <name type="scientific">Moorena producens PAL-8-15-08-1</name>
    <dbReference type="NCBI Taxonomy" id="1458985"/>
    <lineage>
        <taxon>Bacteria</taxon>
        <taxon>Bacillati</taxon>
        <taxon>Cyanobacteriota</taxon>
        <taxon>Cyanophyceae</taxon>
        <taxon>Coleofasciculales</taxon>
        <taxon>Coleofasciculaceae</taxon>
        <taxon>Moorena</taxon>
    </lineage>
</organism>
<comment type="pathway">
    <text evidence="11">Amino-acid degradation; L-tryptophan degradation via kynurenine pathway; L-kynurenine from L-tryptophan: step 2/2.</text>
</comment>
<evidence type="ECO:0000256" key="11">
    <source>
        <dbReference type="ARBA" id="ARBA00060547"/>
    </source>
</evidence>
<comment type="catalytic activity">
    <reaction evidence="10">
        <text>N-formyl-L-kynurenine + H2O = L-kynurenine + formate + H(+)</text>
        <dbReference type="Rhea" id="RHEA:13009"/>
        <dbReference type="ChEBI" id="CHEBI:15377"/>
        <dbReference type="ChEBI" id="CHEBI:15378"/>
        <dbReference type="ChEBI" id="CHEBI:15740"/>
        <dbReference type="ChEBI" id="CHEBI:57959"/>
        <dbReference type="ChEBI" id="CHEBI:58629"/>
        <dbReference type="EC" id="3.5.1.9"/>
    </reaction>
</comment>
<accession>A0A1D8TZC4</accession>
<keyword evidence="9" id="KW-0823">Tryptophan catabolism</keyword>
<evidence type="ECO:0000256" key="5">
    <source>
        <dbReference type="ARBA" id="ARBA00014889"/>
    </source>
</evidence>
<comment type="cofactor">
    <cofactor evidence="1">
        <name>Zn(2+)</name>
        <dbReference type="ChEBI" id="CHEBI:29105"/>
    </cofactor>
</comment>
<dbReference type="GO" id="GO:0046872">
    <property type="term" value="F:metal ion binding"/>
    <property type="evidence" value="ECO:0007669"/>
    <property type="project" value="UniProtKB-KW"/>
</dbReference>
<keyword evidence="8" id="KW-0862">Zinc</keyword>
<evidence type="ECO:0000313" key="12">
    <source>
        <dbReference type="EMBL" id="AOX02987.1"/>
    </source>
</evidence>
<evidence type="ECO:0000256" key="4">
    <source>
        <dbReference type="ARBA" id="ARBA00012930"/>
    </source>
</evidence>
<evidence type="ECO:0000256" key="2">
    <source>
        <dbReference type="ARBA" id="ARBA00002204"/>
    </source>
</evidence>
<evidence type="ECO:0000256" key="7">
    <source>
        <dbReference type="ARBA" id="ARBA00022801"/>
    </source>
</evidence>
<name>A0A1D8TZC4_9CYAN</name>
<evidence type="ECO:0000256" key="10">
    <source>
        <dbReference type="ARBA" id="ARBA00048496"/>
    </source>
</evidence>
<dbReference type="Pfam" id="PF04199">
    <property type="entry name" value="Cyclase"/>
    <property type="match status" value="1"/>
</dbReference>
<dbReference type="InterPro" id="IPR007325">
    <property type="entry name" value="KFase/CYL"/>
</dbReference>
<dbReference type="EMBL" id="CP017599">
    <property type="protein sequence ID" value="AOX02987.1"/>
    <property type="molecule type" value="Genomic_DNA"/>
</dbReference>
<dbReference type="Proteomes" id="UP000177870">
    <property type="component" value="Chromosome"/>
</dbReference>
<comment type="function">
    <text evidence="2">Catalyzes the hydrolysis of N-formyl-L-kynurenine to L-kynurenine, the second step in the kynurenine pathway of tryptophan degradation.</text>
</comment>
<evidence type="ECO:0000256" key="6">
    <source>
        <dbReference type="ARBA" id="ARBA00022723"/>
    </source>
</evidence>
<keyword evidence="6" id="KW-0479">Metal-binding</keyword>
<dbReference type="AlphaFoldDB" id="A0A1D8TZC4"/>
<dbReference type="FunFam" id="3.50.30.50:FF:000001">
    <property type="entry name" value="Kynurenine formamidase"/>
    <property type="match status" value="1"/>
</dbReference>
<comment type="subunit">
    <text evidence="3">Homodimer.</text>
</comment>
<evidence type="ECO:0000256" key="8">
    <source>
        <dbReference type="ARBA" id="ARBA00022833"/>
    </source>
</evidence>
<dbReference type="Gene3D" id="3.50.30.50">
    <property type="entry name" value="Putative cyclase"/>
    <property type="match status" value="1"/>
</dbReference>
<evidence type="ECO:0000256" key="1">
    <source>
        <dbReference type="ARBA" id="ARBA00001947"/>
    </source>
</evidence>